<reference evidence="2 3" key="1">
    <citation type="submission" date="2018-02" db="EMBL/GenBank/DDBJ databases">
        <title>Genomic Encyclopedia of Archaeal and Bacterial Type Strains, Phase II (KMG-II): from individual species to whole genera.</title>
        <authorList>
            <person name="Goeker M."/>
        </authorList>
    </citation>
    <scope>NUCLEOTIDE SEQUENCE [LARGE SCALE GENOMIC DNA]</scope>
    <source>
        <strain evidence="2 3">DSM 16809</strain>
    </source>
</reference>
<proteinExistence type="predicted"/>
<dbReference type="AlphaFoldDB" id="A0A2S6IGM0"/>
<organism evidence="2 3">
    <name type="scientific">Nonlabens xylanidelens</name>
    <dbReference type="NCBI Taxonomy" id="191564"/>
    <lineage>
        <taxon>Bacteria</taxon>
        <taxon>Pseudomonadati</taxon>
        <taxon>Bacteroidota</taxon>
        <taxon>Flavobacteriia</taxon>
        <taxon>Flavobacteriales</taxon>
        <taxon>Flavobacteriaceae</taxon>
        <taxon>Nonlabens</taxon>
    </lineage>
</organism>
<protein>
    <submittedName>
        <fullName evidence="2">Uncharacterized protein</fullName>
    </submittedName>
</protein>
<dbReference type="RefSeq" id="WP_104516324.1">
    <property type="nucleotide sequence ID" value="NZ_MQVW01000002.1"/>
</dbReference>
<accession>A0A2S6IGM0</accession>
<keyword evidence="1" id="KW-0812">Transmembrane</keyword>
<feature type="transmembrane region" description="Helical" evidence="1">
    <location>
        <begin position="35"/>
        <end position="55"/>
    </location>
</feature>
<evidence type="ECO:0000256" key="1">
    <source>
        <dbReference type="SAM" id="Phobius"/>
    </source>
</evidence>
<dbReference type="EMBL" id="PTJE01000007">
    <property type="protein sequence ID" value="PPK93353.1"/>
    <property type="molecule type" value="Genomic_DNA"/>
</dbReference>
<sequence>MLSKLKDLFSYQISQINYDKDLQLFEIEDNVKKQLVIFQVINLLMIFLAVINYLNFDELNWLTVTPLIIFPILAIFNFFLLTGKSKIALSEIKYLIYSKGNNSIGLAIKLKNRARRTLYVLERDKTEEIVTLFRNEGVLIKNK</sequence>
<feature type="transmembrane region" description="Helical" evidence="1">
    <location>
        <begin position="61"/>
        <end position="81"/>
    </location>
</feature>
<keyword evidence="3" id="KW-1185">Reference proteome</keyword>
<evidence type="ECO:0000313" key="3">
    <source>
        <dbReference type="Proteomes" id="UP000239002"/>
    </source>
</evidence>
<dbReference type="OrthoDB" id="1146069at2"/>
<dbReference type="Proteomes" id="UP000239002">
    <property type="component" value="Unassembled WGS sequence"/>
</dbReference>
<name>A0A2S6IGM0_9FLAO</name>
<comment type="caution">
    <text evidence="2">The sequence shown here is derived from an EMBL/GenBank/DDBJ whole genome shotgun (WGS) entry which is preliminary data.</text>
</comment>
<gene>
    <name evidence="2" type="ORF">LY01_02641</name>
</gene>
<evidence type="ECO:0000313" key="2">
    <source>
        <dbReference type="EMBL" id="PPK93353.1"/>
    </source>
</evidence>
<keyword evidence="1" id="KW-0472">Membrane</keyword>
<keyword evidence="1" id="KW-1133">Transmembrane helix</keyword>